<reference evidence="1 2" key="1">
    <citation type="submission" date="2024-08" db="EMBL/GenBank/DDBJ databases">
        <title>Insights into the chromosomal genome structure of Flemingia macrophylla.</title>
        <authorList>
            <person name="Ding Y."/>
            <person name="Zhao Y."/>
            <person name="Bi W."/>
            <person name="Wu M."/>
            <person name="Zhao G."/>
            <person name="Gong Y."/>
            <person name="Li W."/>
            <person name="Zhang P."/>
        </authorList>
    </citation>
    <scope>NUCLEOTIDE SEQUENCE [LARGE SCALE GENOMIC DNA]</scope>
    <source>
        <strain evidence="1">DYQJB</strain>
        <tissue evidence="1">Leaf</tissue>
    </source>
</reference>
<dbReference type="AlphaFoldDB" id="A0ABD1LPF9"/>
<organism evidence="1 2">
    <name type="scientific">Flemingia macrophylla</name>
    <dbReference type="NCBI Taxonomy" id="520843"/>
    <lineage>
        <taxon>Eukaryota</taxon>
        <taxon>Viridiplantae</taxon>
        <taxon>Streptophyta</taxon>
        <taxon>Embryophyta</taxon>
        <taxon>Tracheophyta</taxon>
        <taxon>Spermatophyta</taxon>
        <taxon>Magnoliopsida</taxon>
        <taxon>eudicotyledons</taxon>
        <taxon>Gunneridae</taxon>
        <taxon>Pentapetalae</taxon>
        <taxon>rosids</taxon>
        <taxon>fabids</taxon>
        <taxon>Fabales</taxon>
        <taxon>Fabaceae</taxon>
        <taxon>Papilionoideae</taxon>
        <taxon>50 kb inversion clade</taxon>
        <taxon>NPAAA clade</taxon>
        <taxon>indigoferoid/millettioid clade</taxon>
        <taxon>Phaseoleae</taxon>
        <taxon>Flemingia</taxon>
    </lineage>
</organism>
<proteinExistence type="predicted"/>
<comment type="caution">
    <text evidence="1">The sequence shown here is derived from an EMBL/GenBank/DDBJ whole genome shotgun (WGS) entry which is preliminary data.</text>
</comment>
<accession>A0ABD1LPF9</accession>
<gene>
    <name evidence="1" type="ORF">Fmac_024465</name>
</gene>
<evidence type="ECO:0000313" key="1">
    <source>
        <dbReference type="EMBL" id="KAL2325407.1"/>
    </source>
</evidence>
<evidence type="ECO:0000313" key="2">
    <source>
        <dbReference type="Proteomes" id="UP001603857"/>
    </source>
</evidence>
<name>A0ABD1LPF9_9FABA</name>
<protein>
    <submittedName>
        <fullName evidence="1">Uncharacterized protein</fullName>
    </submittedName>
</protein>
<dbReference type="EMBL" id="JBGMDY010000008">
    <property type="protein sequence ID" value="KAL2325407.1"/>
    <property type="molecule type" value="Genomic_DNA"/>
</dbReference>
<dbReference type="Proteomes" id="UP001603857">
    <property type="component" value="Unassembled WGS sequence"/>
</dbReference>
<keyword evidence="2" id="KW-1185">Reference proteome</keyword>
<sequence length="134" mass="15095">MFQSLIPICAKPSVRLFSMFFEIISGVLQELEPHLTEVPFDDVVRVRENRLCRLLQLKDRPLHLDYHRHGPIPEQRLSDEGVEVGLGGAAERDSGYLGAHDEDPGRLVLDEVFDEVEDNIASEAALLVHHEASD</sequence>